<protein>
    <submittedName>
        <fullName evidence="2">Membrane protein</fullName>
    </submittedName>
</protein>
<dbReference type="AlphaFoldDB" id="A0A157STI7"/>
<feature type="transmembrane region" description="Helical" evidence="1">
    <location>
        <begin position="44"/>
        <end position="65"/>
    </location>
</feature>
<reference evidence="2 3" key="1">
    <citation type="submission" date="2016-04" db="EMBL/GenBank/DDBJ databases">
        <authorList>
            <consortium name="Pathogen Informatics"/>
        </authorList>
    </citation>
    <scope>NUCLEOTIDE SEQUENCE [LARGE SCALE GENOMIC DNA]</scope>
    <source>
        <strain evidence="2 3">H050680373</strain>
    </source>
</reference>
<dbReference type="Proteomes" id="UP000076848">
    <property type="component" value="Unassembled WGS sequence"/>
</dbReference>
<dbReference type="PIRSF" id="PIRSF019883">
    <property type="entry name" value="UCP019883"/>
    <property type="match status" value="1"/>
</dbReference>
<dbReference type="InterPro" id="IPR016768">
    <property type="entry name" value="UCP019883"/>
</dbReference>
<keyword evidence="3" id="KW-1185">Reference proteome</keyword>
<dbReference type="RefSeq" id="WP_066132731.1">
    <property type="nucleotide sequence ID" value="NZ_FKIF01000009.1"/>
</dbReference>
<dbReference type="EMBL" id="FKIF01000009">
    <property type="protein sequence ID" value="SAI73739.1"/>
    <property type="molecule type" value="Genomic_DNA"/>
</dbReference>
<keyword evidence="1" id="KW-0472">Membrane</keyword>
<keyword evidence="1" id="KW-0812">Transmembrane</keyword>
<dbReference type="STRING" id="288768.SAMEA3906486_04817"/>
<evidence type="ECO:0000313" key="3">
    <source>
        <dbReference type="Proteomes" id="UP000076848"/>
    </source>
</evidence>
<evidence type="ECO:0000256" key="1">
    <source>
        <dbReference type="SAM" id="Phobius"/>
    </source>
</evidence>
<dbReference type="Pfam" id="PF10993">
    <property type="entry name" value="DUF2818"/>
    <property type="match status" value="1"/>
</dbReference>
<organism evidence="2 3">
    <name type="scientific">Bordetella ansorpii</name>
    <dbReference type="NCBI Taxonomy" id="288768"/>
    <lineage>
        <taxon>Bacteria</taxon>
        <taxon>Pseudomonadati</taxon>
        <taxon>Pseudomonadota</taxon>
        <taxon>Betaproteobacteria</taxon>
        <taxon>Burkholderiales</taxon>
        <taxon>Alcaligenaceae</taxon>
        <taxon>Bordetella</taxon>
    </lineage>
</organism>
<evidence type="ECO:0000313" key="2">
    <source>
        <dbReference type="EMBL" id="SAI73739.1"/>
    </source>
</evidence>
<keyword evidence="1" id="KW-1133">Transmembrane helix</keyword>
<feature type="transmembrane region" description="Helical" evidence="1">
    <location>
        <begin position="77"/>
        <end position="100"/>
    </location>
</feature>
<name>A0A157STI7_9BORD</name>
<sequence>MNQTLAVWLLIALALVSANLPFLTERVFAVLPWKQGGAVAVKPFWLRLLEVLVSYLIVGVLGFAFESALGNRFGQTWEFYAITLCLYLVLAYPGFVYRYLFNRKRPAVA</sequence>
<accession>A0A157STI7</accession>
<feature type="transmembrane region" description="Helical" evidence="1">
    <location>
        <begin position="6"/>
        <end position="23"/>
    </location>
</feature>
<proteinExistence type="predicted"/>
<dbReference type="OrthoDB" id="5785537at2"/>
<gene>
    <name evidence="2" type="ORF">SAMEA3906486_04817</name>
</gene>